<evidence type="ECO:0000256" key="1">
    <source>
        <dbReference type="SAM" id="MobiDB-lite"/>
    </source>
</evidence>
<keyword evidence="3" id="KW-1185">Reference proteome</keyword>
<proteinExistence type="predicted"/>
<evidence type="ECO:0000313" key="2">
    <source>
        <dbReference type="EMBL" id="BCS00142.1"/>
    </source>
</evidence>
<protein>
    <submittedName>
        <fullName evidence="2">Uncharacterized protein</fullName>
    </submittedName>
</protein>
<feature type="compositionally biased region" description="Low complexity" evidence="1">
    <location>
        <begin position="12"/>
        <end position="22"/>
    </location>
</feature>
<reference evidence="2" key="2">
    <citation type="submission" date="2021-02" db="EMBL/GenBank/DDBJ databases">
        <title>Aspergillus luchuensis mut. kawachii IFO 4304 genome sequence.</title>
        <authorList>
            <person name="Mori K."/>
            <person name="Kadooka C."/>
            <person name="Goto M."/>
            <person name="Futagami T."/>
        </authorList>
    </citation>
    <scope>NUCLEOTIDE SEQUENCE</scope>
    <source>
        <strain evidence="2">IFO 4308</strain>
    </source>
</reference>
<evidence type="ECO:0000313" key="3">
    <source>
        <dbReference type="Proteomes" id="UP000661280"/>
    </source>
</evidence>
<dbReference type="Proteomes" id="UP000661280">
    <property type="component" value="Chromosome 5"/>
</dbReference>
<accession>A0A7R7WBY3</accession>
<dbReference type="AlphaFoldDB" id="A0A7R7WBY3"/>
<gene>
    <name evidence="2" type="ORF">AKAW2_50483S</name>
</gene>
<sequence>MQKNTLTGGGPPAKIKAAASRAPSRKPRNYPGVTRARFYQALYKARLEVQRFEGGLWSQNHAGSMWVLPQTLQELCKFRRLCQLQSNALARARRVIDTERDRPPREPTGNLETPECDRCGIKAPEVVLASFHRLCRGCGGAETPGASADMFQTCQVCSLYSFQQPWRT</sequence>
<dbReference type="RefSeq" id="XP_041543904.1">
    <property type="nucleotide sequence ID" value="XM_041690306.1"/>
</dbReference>
<dbReference type="GeneID" id="64961463"/>
<dbReference type="KEGG" id="aluc:AKAW2_50483S"/>
<name>A0A7R7WBY3_ASPKA</name>
<organism evidence="2 3">
    <name type="scientific">Aspergillus kawachii</name>
    <name type="common">White koji mold</name>
    <name type="synonym">Aspergillus awamori var. kawachi</name>
    <dbReference type="NCBI Taxonomy" id="1069201"/>
    <lineage>
        <taxon>Eukaryota</taxon>
        <taxon>Fungi</taxon>
        <taxon>Dikarya</taxon>
        <taxon>Ascomycota</taxon>
        <taxon>Pezizomycotina</taxon>
        <taxon>Eurotiomycetes</taxon>
        <taxon>Eurotiomycetidae</taxon>
        <taxon>Eurotiales</taxon>
        <taxon>Aspergillaceae</taxon>
        <taxon>Aspergillus</taxon>
        <taxon>Aspergillus subgen. Circumdati</taxon>
    </lineage>
</organism>
<feature type="region of interest" description="Disordered" evidence="1">
    <location>
        <begin position="1"/>
        <end position="31"/>
    </location>
</feature>
<reference evidence="2" key="1">
    <citation type="submission" date="2021-01" db="EMBL/GenBank/DDBJ databases">
        <authorList>
            <consortium name="Aspergillus luchuensis mut. kawachii IFO 4304 genome sequencing consortium"/>
            <person name="Kazuki M."/>
            <person name="Futagami T."/>
        </authorList>
    </citation>
    <scope>NUCLEOTIDE SEQUENCE</scope>
    <source>
        <strain evidence="2">IFO 4308</strain>
    </source>
</reference>
<dbReference type="EMBL" id="AP024429">
    <property type="protein sequence ID" value="BCS00142.1"/>
    <property type="molecule type" value="Genomic_DNA"/>
</dbReference>